<sequence>MTTRQYPGAVLDRQCIQNLLSSMPSAIVQHGRDYVYQERVSHALCDPRFLLARLHGYQDSYVPFCLVEPQALQAGCTCEHSQPCAHLAALLWQYVTHSEAFMPPPLDLLQDDDPIIPRWAAGQFPWHLIFSQKPLWQQPWDDVKSLAYWNQSTDQLRSIRRWVDAPLARVLPQLHPSWVQHPVWRSRWGQFIIEHWHKLTQAPFTYWWTIALQNPAVPLDPLWPAYSPLPQEAWLHAALNTLADGRVEVYPQFSILIDLAAEPGLQWLETTIALKPEIDPWRVLTAKILMRRNKRAQAVALLRSTWPDSAQGQQEVRRQLLEWLPLEQQIPYLVAACLESPDWDCLEALKPHLAEDAWQSLKQAKAERLSPNVKPNDPRE</sequence>
<protein>
    <recommendedName>
        <fullName evidence="2">SWIM-type domain-containing protein</fullName>
    </recommendedName>
</protein>
<dbReference type="Proteomes" id="UP000242972">
    <property type="component" value="Unassembled WGS sequence"/>
</dbReference>
<gene>
    <name evidence="3" type="ORF">C7B46_09455</name>
</gene>
<reference evidence="3 4" key="1">
    <citation type="journal article" date="2014" name="BMC Genomics">
        <title>Comparison of environmental and isolate Sulfobacillus genomes reveals diverse carbon, sulfur, nitrogen, and hydrogen metabolisms.</title>
        <authorList>
            <person name="Justice N.B."/>
            <person name="Norman A."/>
            <person name="Brown C.T."/>
            <person name="Singh A."/>
            <person name="Thomas B.C."/>
            <person name="Banfield J.F."/>
        </authorList>
    </citation>
    <scope>NUCLEOTIDE SEQUENCE [LARGE SCALE GENOMIC DNA]</scope>
    <source>
        <strain evidence="3">AMDSBA4</strain>
    </source>
</reference>
<dbReference type="GO" id="GO:0008270">
    <property type="term" value="F:zinc ion binding"/>
    <property type="evidence" value="ECO:0007669"/>
    <property type="project" value="UniProtKB-KW"/>
</dbReference>
<name>A0A2T2XG93_9FIRM</name>
<organism evidence="3 4">
    <name type="scientific">Sulfobacillus benefaciens</name>
    <dbReference type="NCBI Taxonomy" id="453960"/>
    <lineage>
        <taxon>Bacteria</taxon>
        <taxon>Bacillati</taxon>
        <taxon>Bacillota</taxon>
        <taxon>Clostridia</taxon>
        <taxon>Eubacteriales</taxon>
        <taxon>Clostridiales Family XVII. Incertae Sedis</taxon>
        <taxon>Sulfobacillus</taxon>
    </lineage>
</organism>
<dbReference type="AlphaFoldDB" id="A0A2T2XG93"/>
<evidence type="ECO:0000313" key="3">
    <source>
        <dbReference type="EMBL" id="PSR33498.1"/>
    </source>
</evidence>
<keyword evidence="1" id="KW-0862">Zinc</keyword>
<evidence type="ECO:0000313" key="4">
    <source>
        <dbReference type="Proteomes" id="UP000242972"/>
    </source>
</evidence>
<evidence type="ECO:0000259" key="2">
    <source>
        <dbReference type="PROSITE" id="PS50966"/>
    </source>
</evidence>
<dbReference type="EMBL" id="PXYW01000019">
    <property type="protein sequence ID" value="PSR33498.1"/>
    <property type="molecule type" value="Genomic_DNA"/>
</dbReference>
<dbReference type="PROSITE" id="PS50966">
    <property type="entry name" value="ZF_SWIM"/>
    <property type="match status" value="1"/>
</dbReference>
<proteinExistence type="predicted"/>
<accession>A0A2T2XG93</accession>
<comment type="caution">
    <text evidence="3">The sequence shown here is derived from an EMBL/GenBank/DDBJ whole genome shotgun (WGS) entry which is preliminary data.</text>
</comment>
<evidence type="ECO:0000256" key="1">
    <source>
        <dbReference type="PROSITE-ProRule" id="PRU00325"/>
    </source>
</evidence>
<keyword evidence="1" id="KW-0479">Metal-binding</keyword>
<feature type="domain" description="SWIM-type" evidence="2">
    <location>
        <begin position="61"/>
        <end position="95"/>
    </location>
</feature>
<dbReference type="InterPro" id="IPR007527">
    <property type="entry name" value="Znf_SWIM"/>
</dbReference>
<keyword evidence="1" id="KW-0863">Zinc-finger</keyword>